<proteinExistence type="predicted"/>
<dbReference type="OrthoDB" id="2156079at2"/>
<gene>
    <name evidence="3" type="ORF">CBF32_00110</name>
</gene>
<comment type="caution">
    <text evidence="3">The sequence shown here is derived from an EMBL/GenBank/DDBJ whole genome shotgun (WGS) entry which is preliminary data.</text>
</comment>
<evidence type="ECO:0008006" key="5">
    <source>
        <dbReference type="Google" id="ProtNLM"/>
    </source>
</evidence>
<reference evidence="3 4" key="1">
    <citation type="submission" date="2017-05" db="EMBL/GenBank/DDBJ databases">
        <title>Vagococcus spp. assemblies.</title>
        <authorList>
            <person name="Gulvik C.A."/>
        </authorList>
    </citation>
    <scope>NUCLEOTIDE SEQUENCE [LARGE SCALE GENOMIC DNA]</scope>
    <source>
        <strain evidence="3 4">NCFB 2497</strain>
    </source>
</reference>
<dbReference type="GeneID" id="63145689"/>
<feature type="transmembrane region" description="Helical" evidence="2">
    <location>
        <begin position="84"/>
        <end position="104"/>
    </location>
</feature>
<feature type="compositionally biased region" description="Low complexity" evidence="1">
    <location>
        <begin position="112"/>
        <end position="123"/>
    </location>
</feature>
<evidence type="ECO:0000256" key="2">
    <source>
        <dbReference type="SAM" id="Phobius"/>
    </source>
</evidence>
<evidence type="ECO:0000256" key="1">
    <source>
        <dbReference type="SAM" id="MobiDB-lite"/>
    </source>
</evidence>
<sequence>MEIINKLNIQVKSGREKVGVNFTNLGTMFQDSNNKVFFNKNNPIYFDFLGYEFNGPVYHDVTEADRNRKEKTKSKGKSKEKGKFGMGGIALGVATVGLSMAVGVGRKKTKGSNKNNSKTTENEVSNSISKQVEVPSTAILNFKDSNNMKFSIMIVCDSVLELNLRNFVALEEITEKELVDSSKTVVEQLKEFKELVDLGIITQEEFDKKKYELLN</sequence>
<keyword evidence="2" id="KW-0472">Membrane</keyword>
<feature type="region of interest" description="Disordered" evidence="1">
    <location>
        <begin position="107"/>
        <end position="128"/>
    </location>
</feature>
<keyword evidence="2" id="KW-0812">Transmembrane</keyword>
<dbReference type="Proteomes" id="UP000288197">
    <property type="component" value="Unassembled WGS sequence"/>
</dbReference>
<organism evidence="3 4">
    <name type="scientific">Vagococcus fluvialis</name>
    <dbReference type="NCBI Taxonomy" id="2738"/>
    <lineage>
        <taxon>Bacteria</taxon>
        <taxon>Bacillati</taxon>
        <taxon>Bacillota</taxon>
        <taxon>Bacilli</taxon>
        <taxon>Lactobacillales</taxon>
        <taxon>Enterococcaceae</taxon>
        <taxon>Vagococcus</taxon>
    </lineage>
</organism>
<keyword evidence="2" id="KW-1133">Transmembrane helix</keyword>
<protein>
    <recommendedName>
        <fullName evidence="5">SHOCT domain-containing protein</fullName>
    </recommendedName>
</protein>
<dbReference type="EMBL" id="NGJX01000001">
    <property type="protein sequence ID" value="RSU05437.1"/>
    <property type="molecule type" value="Genomic_DNA"/>
</dbReference>
<name>A0A369B1I1_9ENTE</name>
<dbReference type="AlphaFoldDB" id="A0A369B1I1"/>
<keyword evidence="4" id="KW-1185">Reference proteome</keyword>
<dbReference type="RefSeq" id="WP_114288933.1">
    <property type="nucleotide sequence ID" value="NZ_NGJX01000001.1"/>
</dbReference>
<accession>A0A369B1I1</accession>
<evidence type="ECO:0000313" key="3">
    <source>
        <dbReference type="EMBL" id="RSU05437.1"/>
    </source>
</evidence>
<evidence type="ECO:0000313" key="4">
    <source>
        <dbReference type="Proteomes" id="UP000288197"/>
    </source>
</evidence>